<dbReference type="Proteomes" id="UP001484239">
    <property type="component" value="Unassembled WGS sequence"/>
</dbReference>
<name>A0ABU9EB72_9BACT</name>
<evidence type="ECO:0000313" key="2">
    <source>
        <dbReference type="Proteomes" id="UP001484239"/>
    </source>
</evidence>
<keyword evidence="2" id="KW-1185">Reference proteome</keyword>
<reference evidence="1 2" key="1">
    <citation type="submission" date="2024-02" db="EMBL/GenBank/DDBJ databases">
        <title>A novel Gemmatimonadota bacterium.</title>
        <authorList>
            <person name="Du Z.-J."/>
            <person name="Ye Y.-Q."/>
        </authorList>
    </citation>
    <scope>NUCLEOTIDE SEQUENCE [LARGE SCALE GENOMIC DNA]</scope>
    <source>
        <strain evidence="1 2">DH-20</strain>
    </source>
</reference>
<dbReference type="Gene3D" id="2.30.30.400">
    <property type="entry name" value="Rof-like"/>
    <property type="match status" value="1"/>
</dbReference>
<evidence type="ECO:0000313" key="1">
    <source>
        <dbReference type="EMBL" id="MEK9501924.1"/>
    </source>
</evidence>
<sequence>MAEYRPIPCSLHDELQLRAMRRGAHTVEWSDDHGARRSIHGPIVDVFAREGVEYLRLGDGLEIRLDRLIRVDDVEFGGAC</sequence>
<gene>
    <name evidence="1" type="ORF">WI372_13105</name>
</gene>
<evidence type="ECO:0008006" key="3">
    <source>
        <dbReference type="Google" id="ProtNLM"/>
    </source>
</evidence>
<accession>A0ABU9EB72</accession>
<dbReference type="InterPro" id="IPR023534">
    <property type="entry name" value="Rof/RNase_P-like"/>
</dbReference>
<dbReference type="RefSeq" id="WP_405280894.1">
    <property type="nucleotide sequence ID" value="NZ_CP144380.1"/>
</dbReference>
<comment type="caution">
    <text evidence="1">The sequence shown here is derived from an EMBL/GenBank/DDBJ whole genome shotgun (WGS) entry which is preliminary data.</text>
</comment>
<proteinExistence type="predicted"/>
<dbReference type="SUPFAM" id="SSF101744">
    <property type="entry name" value="Rof/RNase P subunit-like"/>
    <property type="match status" value="1"/>
</dbReference>
<organism evidence="1 2">
    <name type="scientific">Gaopeijia maritima</name>
    <dbReference type="NCBI Taxonomy" id="3119007"/>
    <lineage>
        <taxon>Bacteria</taxon>
        <taxon>Pseudomonadati</taxon>
        <taxon>Gemmatimonadota</taxon>
        <taxon>Longimicrobiia</taxon>
        <taxon>Gaopeijiales</taxon>
        <taxon>Gaopeijiaceae</taxon>
        <taxon>Gaopeijia</taxon>
    </lineage>
</organism>
<dbReference type="InterPro" id="IPR038626">
    <property type="entry name" value="Rof-like_sf"/>
</dbReference>
<protein>
    <recommendedName>
        <fullName evidence="3">Rho-binding antiterminator</fullName>
    </recommendedName>
</protein>
<dbReference type="EMBL" id="JBBHLI010000008">
    <property type="protein sequence ID" value="MEK9501924.1"/>
    <property type="molecule type" value="Genomic_DNA"/>
</dbReference>